<dbReference type="PANTHER" id="PTHR30093">
    <property type="entry name" value="GENERAL SECRETION PATHWAY PROTEIN G"/>
    <property type="match status" value="1"/>
</dbReference>
<evidence type="ECO:0000259" key="2">
    <source>
        <dbReference type="Pfam" id="PF07596"/>
    </source>
</evidence>
<keyword evidence="1" id="KW-0472">Membrane</keyword>
<dbReference type="Gene3D" id="3.30.700.10">
    <property type="entry name" value="Glycoprotein, Type 4 Pilin"/>
    <property type="match status" value="1"/>
</dbReference>
<gene>
    <name evidence="3" type="ORF">FTUN_2365</name>
</gene>
<evidence type="ECO:0000313" key="4">
    <source>
        <dbReference type="Proteomes" id="UP000503447"/>
    </source>
</evidence>
<proteinExistence type="predicted"/>
<dbReference type="InterPro" id="IPR045584">
    <property type="entry name" value="Pilin-like"/>
</dbReference>
<dbReference type="EMBL" id="CP053452">
    <property type="protein sequence ID" value="QJW94839.1"/>
    <property type="molecule type" value="Genomic_DNA"/>
</dbReference>
<sequence>MPMHSSTSRTRSRFAFTLIELLVVIAIIATLIGLLLPAVQKVRDAASRMSCQNNLKQIALGCHSYASAKGDNFPALFDAVNMPSGDPTYGNPCRTQVFVTILPYIEQQAVFESFQNQGNATGTYLDLAYGATNGGISAGNAAVIKLYQCPADPTFGNGSPNGAGSAAVGCYVANFQVFGLPSNGDNPTLGVNGAGAPTLKSTFVDGTSSTILFAEMYAQRPGGVWGYWAAPSSNFNVCPAFGVGYYPSVNTPVTQTQVFTHGFASGTQGQAGPNSKFLSVSSIEYTSKTGYTNFTTALHTQNMNVAMGDGSVRTIFNDMNPNTWWAACTPNGKDILGADW</sequence>
<dbReference type="InterPro" id="IPR012902">
    <property type="entry name" value="N_methyl_site"/>
</dbReference>
<evidence type="ECO:0000256" key="1">
    <source>
        <dbReference type="SAM" id="Phobius"/>
    </source>
</evidence>
<feature type="domain" description="DUF1559" evidence="2">
    <location>
        <begin position="40"/>
        <end position="317"/>
    </location>
</feature>
<keyword evidence="1" id="KW-1133">Transmembrane helix</keyword>
<dbReference type="Proteomes" id="UP000503447">
    <property type="component" value="Chromosome"/>
</dbReference>
<dbReference type="KEGG" id="ftj:FTUN_2365"/>
<dbReference type="PANTHER" id="PTHR30093:SF2">
    <property type="entry name" value="TYPE II SECRETION SYSTEM PROTEIN H"/>
    <property type="match status" value="1"/>
</dbReference>
<dbReference type="Pfam" id="PF07963">
    <property type="entry name" value="N_methyl"/>
    <property type="match status" value="1"/>
</dbReference>
<dbReference type="InterPro" id="IPR011453">
    <property type="entry name" value="DUF1559"/>
</dbReference>
<dbReference type="SUPFAM" id="SSF54523">
    <property type="entry name" value="Pili subunits"/>
    <property type="match status" value="1"/>
</dbReference>
<reference evidence="4" key="1">
    <citation type="submission" date="2020-05" db="EMBL/GenBank/DDBJ databases">
        <title>Frigoriglobus tundricola gen. nov., sp. nov., a psychrotolerant cellulolytic planctomycete of the family Gemmataceae with two divergent copies of 16S rRNA gene.</title>
        <authorList>
            <person name="Kulichevskaya I.S."/>
            <person name="Ivanova A.A."/>
            <person name="Naumoff D.G."/>
            <person name="Beletsky A.V."/>
            <person name="Rijpstra W.I.C."/>
            <person name="Sinninghe Damste J.S."/>
            <person name="Mardanov A.V."/>
            <person name="Ravin N.V."/>
            <person name="Dedysh S.N."/>
        </authorList>
    </citation>
    <scope>NUCLEOTIDE SEQUENCE [LARGE SCALE GENOMIC DNA]</scope>
    <source>
        <strain evidence="4">PL17</strain>
    </source>
</reference>
<name>A0A6M5YL65_9BACT</name>
<dbReference type="Pfam" id="PF07596">
    <property type="entry name" value="SBP_bac_10"/>
    <property type="match status" value="1"/>
</dbReference>
<evidence type="ECO:0000313" key="3">
    <source>
        <dbReference type="EMBL" id="QJW94839.1"/>
    </source>
</evidence>
<protein>
    <recommendedName>
        <fullName evidence="2">DUF1559 domain-containing protein</fullName>
    </recommendedName>
</protein>
<organism evidence="3 4">
    <name type="scientific">Frigoriglobus tundricola</name>
    <dbReference type="NCBI Taxonomy" id="2774151"/>
    <lineage>
        <taxon>Bacteria</taxon>
        <taxon>Pseudomonadati</taxon>
        <taxon>Planctomycetota</taxon>
        <taxon>Planctomycetia</taxon>
        <taxon>Gemmatales</taxon>
        <taxon>Gemmataceae</taxon>
        <taxon>Frigoriglobus</taxon>
    </lineage>
</organism>
<accession>A0A6M5YL65</accession>
<dbReference type="NCBIfam" id="TIGR02532">
    <property type="entry name" value="IV_pilin_GFxxxE"/>
    <property type="match status" value="1"/>
</dbReference>
<keyword evidence="1" id="KW-0812">Transmembrane</keyword>
<keyword evidence="4" id="KW-1185">Reference proteome</keyword>
<feature type="transmembrane region" description="Helical" evidence="1">
    <location>
        <begin position="21"/>
        <end position="39"/>
    </location>
</feature>
<dbReference type="AlphaFoldDB" id="A0A6M5YL65"/>